<name>A0A9X0AFM9_9HELO</name>
<dbReference type="Gene3D" id="3.20.20.70">
    <property type="entry name" value="Aldolase class I"/>
    <property type="match status" value="1"/>
</dbReference>
<dbReference type="EMBL" id="JAPEIS010000014">
    <property type="protein sequence ID" value="KAJ8060013.1"/>
    <property type="molecule type" value="Genomic_DNA"/>
</dbReference>
<evidence type="ECO:0000259" key="2">
    <source>
        <dbReference type="Pfam" id="PF00724"/>
    </source>
</evidence>
<dbReference type="CDD" id="cd02932">
    <property type="entry name" value="OYE_YqiM_FMN"/>
    <property type="match status" value="1"/>
</dbReference>
<proteinExistence type="predicted"/>
<dbReference type="InterPro" id="IPR044152">
    <property type="entry name" value="YqjM-like"/>
</dbReference>
<reference evidence="3" key="1">
    <citation type="submission" date="2022-11" db="EMBL/GenBank/DDBJ databases">
        <title>Genome Resource of Sclerotinia nivalis Strain SnTB1, a Plant Pathogen Isolated from American Ginseng.</title>
        <authorList>
            <person name="Fan S."/>
        </authorList>
    </citation>
    <scope>NUCLEOTIDE SEQUENCE</scope>
    <source>
        <strain evidence="3">SnTB1</strain>
    </source>
</reference>
<keyword evidence="4" id="KW-1185">Reference proteome</keyword>
<sequence>MPSFETPVQDPPAGTALSENPPTIFTPLTIRDVTFQNRIWLAPMCMYSANNGHLTDFHLVHYGAFAYRGVSLTLVEATAVRPEGRITPGCAGLWQDSQIPGFKSVVDYAHSQGQIIGIQLAHAGRKASTVPPWMAPRGKSAVAEESTGGWPEGVKGMSAIKWGEGYAEPNEMTLEDIQDVIDGFRDSAKRALEAGFDVIEIHSAHGYLLHSSLSPVSNKRTDHYGGSWENRTRLLIEVIKAVRSVIPAGMPLLLRISSTEWRQDGVETWDIPDTIKLAKLLPVLGVDLLDVSSAGNSPAQKIGAHTDYQVSIAGQIRAALFEEGIKDLKIGCVGMITEAQPAKSHLQEEGNTVEVKDEQGQVAKADVVLVARQFLREPEWVIKVALELGVDVRLPVQYMSAGFMKGTTI</sequence>
<evidence type="ECO:0000313" key="3">
    <source>
        <dbReference type="EMBL" id="KAJ8060013.1"/>
    </source>
</evidence>
<dbReference type="PANTHER" id="PTHR43303">
    <property type="entry name" value="NADPH DEHYDROGENASE C23G7.10C-RELATED"/>
    <property type="match status" value="1"/>
</dbReference>
<gene>
    <name evidence="3" type="ORF">OCU04_011624</name>
</gene>
<comment type="caution">
    <text evidence="3">The sequence shown here is derived from an EMBL/GenBank/DDBJ whole genome shotgun (WGS) entry which is preliminary data.</text>
</comment>
<evidence type="ECO:0000256" key="1">
    <source>
        <dbReference type="SAM" id="MobiDB-lite"/>
    </source>
</evidence>
<dbReference type="InterPro" id="IPR013785">
    <property type="entry name" value="Aldolase_TIM"/>
</dbReference>
<feature type="domain" description="NADH:flavin oxidoreductase/NADH oxidase N-terminal" evidence="2">
    <location>
        <begin position="24"/>
        <end position="385"/>
    </location>
</feature>
<accession>A0A9X0AFM9</accession>
<dbReference type="AlphaFoldDB" id="A0A9X0AFM9"/>
<dbReference type="SUPFAM" id="SSF51395">
    <property type="entry name" value="FMN-linked oxidoreductases"/>
    <property type="match status" value="1"/>
</dbReference>
<protein>
    <recommendedName>
        <fullName evidence="2">NADH:flavin oxidoreductase/NADH oxidase N-terminal domain-containing protein</fullName>
    </recommendedName>
</protein>
<organism evidence="3 4">
    <name type="scientific">Sclerotinia nivalis</name>
    <dbReference type="NCBI Taxonomy" id="352851"/>
    <lineage>
        <taxon>Eukaryota</taxon>
        <taxon>Fungi</taxon>
        <taxon>Dikarya</taxon>
        <taxon>Ascomycota</taxon>
        <taxon>Pezizomycotina</taxon>
        <taxon>Leotiomycetes</taxon>
        <taxon>Helotiales</taxon>
        <taxon>Sclerotiniaceae</taxon>
        <taxon>Sclerotinia</taxon>
    </lineage>
</organism>
<dbReference type="GO" id="GO:0010181">
    <property type="term" value="F:FMN binding"/>
    <property type="evidence" value="ECO:0007669"/>
    <property type="project" value="InterPro"/>
</dbReference>
<dbReference type="OrthoDB" id="72788at2759"/>
<feature type="region of interest" description="Disordered" evidence="1">
    <location>
        <begin position="1"/>
        <end position="20"/>
    </location>
</feature>
<evidence type="ECO:0000313" key="4">
    <source>
        <dbReference type="Proteomes" id="UP001152300"/>
    </source>
</evidence>
<dbReference type="GO" id="GO:0050661">
    <property type="term" value="F:NADP binding"/>
    <property type="evidence" value="ECO:0007669"/>
    <property type="project" value="InterPro"/>
</dbReference>
<dbReference type="PANTHER" id="PTHR43303:SF2">
    <property type="entry name" value="INDOLEAMINE 2,3-DIOXYGENASE PYRROLE 2,3-DIOXYGENASE (AFU_ORTHOLOGUE AFUA_5G01450"/>
    <property type="match status" value="1"/>
</dbReference>
<dbReference type="GO" id="GO:0003959">
    <property type="term" value="F:NADPH dehydrogenase activity"/>
    <property type="evidence" value="ECO:0007669"/>
    <property type="project" value="InterPro"/>
</dbReference>
<dbReference type="Pfam" id="PF00724">
    <property type="entry name" value="Oxidored_FMN"/>
    <property type="match status" value="1"/>
</dbReference>
<dbReference type="Proteomes" id="UP001152300">
    <property type="component" value="Unassembled WGS sequence"/>
</dbReference>
<dbReference type="InterPro" id="IPR001155">
    <property type="entry name" value="OxRdtase_FMN_N"/>
</dbReference>